<reference evidence="1 2" key="1">
    <citation type="journal article" date="2008" name="Nature">
        <title>The genome of Laccaria bicolor provides insights into mycorrhizal symbiosis.</title>
        <authorList>
            <person name="Martin F."/>
            <person name="Aerts A."/>
            <person name="Ahren D."/>
            <person name="Brun A."/>
            <person name="Danchin E.G.J."/>
            <person name="Duchaussoy F."/>
            <person name="Gibon J."/>
            <person name="Kohler A."/>
            <person name="Lindquist E."/>
            <person name="Pereda V."/>
            <person name="Salamov A."/>
            <person name="Shapiro H.J."/>
            <person name="Wuyts J."/>
            <person name="Blaudez D."/>
            <person name="Buee M."/>
            <person name="Brokstein P."/>
            <person name="Canbaeck B."/>
            <person name="Cohen D."/>
            <person name="Courty P.E."/>
            <person name="Coutinho P.M."/>
            <person name="Delaruelle C."/>
            <person name="Detter J.C."/>
            <person name="Deveau A."/>
            <person name="DiFazio S."/>
            <person name="Duplessis S."/>
            <person name="Fraissinet-Tachet L."/>
            <person name="Lucic E."/>
            <person name="Frey-Klett P."/>
            <person name="Fourrey C."/>
            <person name="Feussner I."/>
            <person name="Gay G."/>
            <person name="Grimwood J."/>
            <person name="Hoegger P.J."/>
            <person name="Jain P."/>
            <person name="Kilaru S."/>
            <person name="Labbe J."/>
            <person name="Lin Y.C."/>
            <person name="Legue V."/>
            <person name="Le Tacon F."/>
            <person name="Marmeisse R."/>
            <person name="Melayah D."/>
            <person name="Montanini B."/>
            <person name="Muratet M."/>
            <person name="Nehls U."/>
            <person name="Niculita-Hirzel H."/>
            <person name="Oudot-Le Secq M.P."/>
            <person name="Peter M."/>
            <person name="Quesneville H."/>
            <person name="Rajashekar B."/>
            <person name="Reich M."/>
            <person name="Rouhier N."/>
            <person name="Schmutz J."/>
            <person name="Yin T."/>
            <person name="Chalot M."/>
            <person name="Henrissat B."/>
            <person name="Kuees U."/>
            <person name="Lucas S."/>
            <person name="Van de Peer Y."/>
            <person name="Podila G.K."/>
            <person name="Polle A."/>
            <person name="Pukkila P.J."/>
            <person name="Richardson P.M."/>
            <person name="Rouze P."/>
            <person name="Sanders I.R."/>
            <person name="Stajich J.E."/>
            <person name="Tunlid A."/>
            <person name="Tuskan G."/>
            <person name="Grigoriev I.V."/>
        </authorList>
    </citation>
    <scope>NUCLEOTIDE SEQUENCE [LARGE SCALE GENOMIC DNA]</scope>
    <source>
        <strain evidence="2">S238N-H82 / ATCC MYA-4686</strain>
    </source>
</reference>
<dbReference type="RefSeq" id="XP_001886058.1">
    <property type="nucleotide sequence ID" value="XM_001886023.1"/>
</dbReference>
<dbReference type="OrthoDB" id="3258311at2759"/>
<dbReference type="EMBL" id="DS547125">
    <property type="protein sequence ID" value="EDR03262.1"/>
    <property type="molecule type" value="Genomic_DNA"/>
</dbReference>
<dbReference type="InParanoid" id="B0DQB1"/>
<organism evidence="2">
    <name type="scientific">Laccaria bicolor (strain S238N-H82 / ATCC MYA-4686)</name>
    <name type="common">Bicoloured deceiver</name>
    <name type="synonym">Laccaria laccata var. bicolor</name>
    <dbReference type="NCBI Taxonomy" id="486041"/>
    <lineage>
        <taxon>Eukaryota</taxon>
        <taxon>Fungi</taxon>
        <taxon>Dikarya</taxon>
        <taxon>Basidiomycota</taxon>
        <taxon>Agaricomycotina</taxon>
        <taxon>Agaricomycetes</taxon>
        <taxon>Agaricomycetidae</taxon>
        <taxon>Agaricales</taxon>
        <taxon>Agaricineae</taxon>
        <taxon>Hydnangiaceae</taxon>
        <taxon>Laccaria</taxon>
    </lineage>
</organism>
<dbReference type="Proteomes" id="UP000001194">
    <property type="component" value="Unassembled WGS sequence"/>
</dbReference>
<keyword evidence="2" id="KW-1185">Reference proteome</keyword>
<evidence type="ECO:0000313" key="1">
    <source>
        <dbReference type="EMBL" id="EDR03262.1"/>
    </source>
</evidence>
<dbReference type="AlphaFoldDB" id="B0DQB1"/>
<dbReference type="Gene3D" id="3.80.10.10">
    <property type="entry name" value="Ribonuclease Inhibitor"/>
    <property type="match status" value="1"/>
</dbReference>
<dbReference type="GeneID" id="6081784"/>
<dbReference type="HOGENOM" id="CLU_024464_0_0_1"/>
<dbReference type="InterPro" id="IPR032675">
    <property type="entry name" value="LRR_dom_sf"/>
</dbReference>
<accession>B0DQB1</accession>
<protein>
    <submittedName>
        <fullName evidence="1">Predicted protein</fullName>
    </submittedName>
</protein>
<sequence>MMPQDPVQLSTAKSIPVLATIPSDINSFVSCVNCRTPFQVGKFQPLHPYDMRGGIGAFGATTETVLELGAMGISWKGFNWQFSEDLNSRGCWQLSVPGSGHQGSNSQEIPGKARYIREMDAKNRALWAGYKLRNGMTQESEPFYEGRNVARTWRLLRFFRSLEGFLKGELDLTGRHLPVRLYIFHFLELWPTLELVITREPMRLEPEMYFETKSYKVLDEDLWKSVMNRWRLTEYHGYIAIDGMTKGIPRIQKLCLLHLANELLYAIFSQTQFDSARMLSLTCKALNAIGRQYIFHRRTFTFEYSYTKVDHNLPLAPQYTKLAQIAKVKLTDSAGFFFSRPDLCQKVDNLSLSNEWGGSLFVKDEDFSLDDVESGFMARISETFTEAVSLSAHVTTLSLFRNCLDSDMLRAICSLQSLNVLEAKFCDLPVETREPLLASSFTNSHLTNLKIMMEASFDDGSWDVWYILVLFSNLRTLDVHGLGENPLPMALETLWTHWTFMDTLERLCIEPLCSHDVVGLASWIRGELVGGLPRPLRLTHFKLTVNYFLWDVWTAQIIRALQTAPLQVLVLEGIHRDSAYPRLIEVIAIQFPDLIGLTLVMRDSDRQTQNKPATWPCSSWEYAPSLARFNHLEHFGWNFLINEDDVSTRTLLLFENGFIADDDWERAREEDTAMGYDRDDHCAVLPFATACSTLNSFGLLKGNHFSLYQITREVNGPVNIEWEFCWGSKVIQRWVPDPFVGGWPYIKDDCRKGG</sequence>
<evidence type="ECO:0000313" key="2">
    <source>
        <dbReference type="Proteomes" id="UP000001194"/>
    </source>
</evidence>
<dbReference type="KEGG" id="lbc:LACBIDRAFT_331705"/>
<proteinExistence type="predicted"/>
<gene>
    <name evidence="1" type="ORF">LACBIDRAFT_331705</name>
</gene>
<dbReference type="SUPFAM" id="SSF52047">
    <property type="entry name" value="RNI-like"/>
    <property type="match status" value="1"/>
</dbReference>
<name>B0DQB1_LACBS</name>